<evidence type="ECO:0000259" key="2">
    <source>
        <dbReference type="Pfam" id="PF07588"/>
    </source>
</evidence>
<reference evidence="3" key="1">
    <citation type="journal article" date="2019" name="PLoS Negl. Trop. Dis.">
        <title>Revisiting the worldwide diversity of Leptospira species in the environment.</title>
        <authorList>
            <person name="Vincent A.T."/>
            <person name="Schiettekatte O."/>
            <person name="Bourhy P."/>
            <person name="Veyrier F.J."/>
            <person name="Picardeau M."/>
        </authorList>
    </citation>
    <scope>NUCLEOTIDE SEQUENCE [LARGE SCALE GENOMIC DNA]</scope>
    <source>
        <strain evidence="3">201702455</strain>
    </source>
</reference>
<dbReference type="Gene3D" id="3.10.100.10">
    <property type="entry name" value="Mannose-Binding Protein A, subunit A"/>
    <property type="match status" value="1"/>
</dbReference>
<feature type="chain" id="PRO_5020430620" evidence="1">
    <location>
        <begin position="22"/>
        <end position="202"/>
    </location>
</feature>
<dbReference type="AlphaFoldDB" id="A0A4R9K9D2"/>
<keyword evidence="1" id="KW-0732">Signal</keyword>
<dbReference type="InterPro" id="IPR016186">
    <property type="entry name" value="C-type_lectin-like/link_sf"/>
</dbReference>
<comment type="caution">
    <text evidence="3">The sequence shown here is derived from an EMBL/GenBank/DDBJ whole genome shotgun (WGS) entry which is preliminary data.</text>
</comment>
<dbReference type="InterPro" id="IPR011448">
    <property type="entry name" value="DUF1554"/>
</dbReference>
<feature type="signal peptide" evidence="1">
    <location>
        <begin position="1"/>
        <end position="21"/>
    </location>
</feature>
<organism evidence="3 4">
    <name type="scientific">Leptospira sarikeiensis</name>
    <dbReference type="NCBI Taxonomy" id="2484943"/>
    <lineage>
        <taxon>Bacteria</taxon>
        <taxon>Pseudomonadati</taxon>
        <taxon>Spirochaetota</taxon>
        <taxon>Spirochaetia</taxon>
        <taxon>Leptospirales</taxon>
        <taxon>Leptospiraceae</taxon>
        <taxon>Leptospira</taxon>
    </lineage>
</organism>
<name>A0A4R9K9D2_9LEPT</name>
<gene>
    <name evidence="3" type="ORF">EHQ64_09125</name>
</gene>
<dbReference type="SUPFAM" id="SSF56436">
    <property type="entry name" value="C-type lectin-like"/>
    <property type="match status" value="1"/>
</dbReference>
<sequence>MMARILNFILLSNFFFLGACSKPFPGGESLILLSLLEEATKIHYVFVTSSTFDGALGGVGGADLKCQTAKGTDAADLPGTSLEYVALIAAAARVPGGVGWPLVAGKNYYAMDPTQTLIFHTDSSGLPTIPLDNAGGIPGGGTYWTGLGLTTFTIADTCLDWTDSTGGQSGDFGSSGTDTYDSFNQTFSDPCNSNHSLLCVRN</sequence>
<evidence type="ECO:0000256" key="1">
    <source>
        <dbReference type="SAM" id="SignalP"/>
    </source>
</evidence>
<dbReference type="InterPro" id="IPR016187">
    <property type="entry name" value="CTDL_fold"/>
</dbReference>
<evidence type="ECO:0000313" key="4">
    <source>
        <dbReference type="Proteomes" id="UP000297762"/>
    </source>
</evidence>
<accession>A0A4R9K9D2</accession>
<keyword evidence="4" id="KW-1185">Reference proteome</keyword>
<dbReference type="PROSITE" id="PS51257">
    <property type="entry name" value="PROKAR_LIPOPROTEIN"/>
    <property type="match status" value="1"/>
</dbReference>
<dbReference type="Pfam" id="PF07588">
    <property type="entry name" value="DUF1554"/>
    <property type="match status" value="1"/>
</dbReference>
<feature type="domain" description="DUF1554" evidence="2">
    <location>
        <begin position="51"/>
        <end position="175"/>
    </location>
</feature>
<evidence type="ECO:0000313" key="3">
    <source>
        <dbReference type="EMBL" id="TGL62040.1"/>
    </source>
</evidence>
<proteinExistence type="predicted"/>
<dbReference type="EMBL" id="RQGF01000022">
    <property type="protein sequence ID" value="TGL62040.1"/>
    <property type="molecule type" value="Genomic_DNA"/>
</dbReference>
<protein>
    <submittedName>
        <fullName evidence="3">DUF1554 domain-containing protein</fullName>
    </submittedName>
</protein>
<dbReference type="Proteomes" id="UP000297762">
    <property type="component" value="Unassembled WGS sequence"/>
</dbReference>
<dbReference type="OrthoDB" id="345734at2"/>
<dbReference type="RefSeq" id="WP_135649182.1">
    <property type="nucleotide sequence ID" value="NZ_RQGF01000022.1"/>
</dbReference>